<dbReference type="GO" id="GO:0008168">
    <property type="term" value="F:methyltransferase activity"/>
    <property type="evidence" value="ECO:0007669"/>
    <property type="project" value="UniProtKB-KW"/>
</dbReference>
<dbReference type="GO" id="GO:0032259">
    <property type="term" value="P:methylation"/>
    <property type="evidence" value="ECO:0007669"/>
    <property type="project" value="UniProtKB-KW"/>
</dbReference>
<dbReference type="AlphaFoldDB" id="A0A1H0W8J5"/>
<accession>A0A1H0W8J5</accession>
<dbReference type="PIRSF" id="PIRSF017393">
    <property type="entry name" value="MTase_SAV2177"/>
    <property type="match status" value="1"/>
</dbReference>
<keyword evidence="1" id="KW-0808">Transferase</keyword>
<proteinExistence type="predicted"/>
<dbReference type="OrthoDB" id="5175904at2"/>
<reference evidence="2" key="1">
    <citation type="submission" date="2016-10" db="EMBL/GenBank/DDBJ databases">
        <authorList>
            <person name="Varghese N."/>
            <person name="Submissions S."/>
        </authorList>
    </citation>
    <scope>NUCLEOTIDE SEQUENCE [LARGE SCALE GENOMIC DNA]</scope>
    <source>
        <strain evidence="2">IBRC-M 10655</strain>
    </source>
</reference>
<dbReference type="Gene3D" id="3.40.50.150">
    <property type="entry name" value="Vaccinia Virus protein VP39"/>
    <property type="match status" value="1"/>
</dbReference>
<gene>
    <name evidence="1" type="ORF">SAMN05192558_11881</name>
</gene>
<name>A0A1H0W8J5_9PSEU</name>
<dbReference type="EMBL" id="FNJB01000018">
    <property type="protein sequence ID" value="SDP86873.1"/>
    <property type="molecule type" value="Genomic_DNA"/>
</dbReference>
<evidence type="ECO:0000313" key="1">
    <source>
        <dbReference type="EMBL" id="SDP86873.1"/>
    </source>
</evidence>
<organism evidence="1 2">
    <name type="scientific">Actinokineospora alba</name>
    <dbReference type="NCBI Taxonomy" id="504798"/>
    <lineage>
        <taxon>Bacteria</taxon>
        <taxon>Bacillati</taxon>
        <taxon>Actinomycetota</taxon>
        <taxon>Actinomycetes</taxon>
        <taxon>Pseudonocardiales</taxon>
        <taxon>Pseudonocardiaceae</taxon>
        <taxon>Actinokineospora</taxon>
    </lineage>
</organism>
<keyword evidence="2" id="KW-1185">Reference proteome</keyword>
<dbReference type="STRING" id="504798.SAMN05421871_11781"/>
<keyword evidence="1" id="KW-0489">Methyltransferase</keyword>
<sequence length="280" mass="31403">MPSADRSSWDTVPRLTPLDFDRPNMARLTDALLGGRDHYASDRAVMDQLLRIAPGARQLARDHRDWIIRVLRLLVGERNIDQFVDLGSGMPTVDNTHQVVQRYNPEATVVYVDNDPVVQAHGRAILEENDRTHVAGCDFTDPAKALEHPELRPHLDLTRPVALMMCSVVHHIPDHAQAVEVVQAWLDAVPSGSYLMLSHQYDPADQSEASTLVRTLEKMFADTPISTTPRTREQIQTFFRGLEYVPPGLAHPHDWWPSGPRLLPLSALNFAMLGAVARKP</sequence>
<evidence type="ECO:0000313" key="2">
    <source>
        <dbReference type="Proteomes" id="UP000199651"/>
    </source>
</evidence>
<dbReference type="InterPro" id="IPR029063">
    <property type="entry name" value="SAM-dependent_MTases_sf"/>
</dbReference>
<dbReference type="Pfam" id="PF04672">
    <property type="entry name" value="Methyltransf_19"/>
    <property type="match status" value="1"/>
</dbReference>
<dbReference type="RefSeq" id="WP_091383613.1">
    <property type="nucleotide sequence ID" value="NZ_FNDV01000017.1"/>
</dbReference>
<dbReference type="SUPFAM" id="SSF53335">
    <property type="entry name" value="S-adenosyl-L-methionine-dependent methyltransferases"/>
    <property type="match status" value="1"/>
</dbReference>
<dbReference type="Proteomes" id="UP000199651">
    <property type="component" value="Unassembled WGS sequence"/>
</dbReference>
<dbReference type="InterPro" id="IPR006764">
    <property type="entry name" value="SAM_dep_MeTrfase_SAV2177_type"/>
</dbReference>
<protein>
    <submittedName>
        <fullName evidence="1">S-adenosyl methyltransferase</fullName>
    </submittedName>
</protein>